<dbReference type="PANTHER" id="PTHR46206">
    <property type="entry name" value="CYTOCHROME P450"/>
    <property type="match status" value="1"/>
</dbReference>
<dbReference type="GO" id="GO:0005506">
    <property type="term" value="F:iron ion binding"/>
    <property type="evidence" value="ECO:0007669"/>
    <property type="project" value="InterPro"/>
</dbReference>
<evidence type="ECO:0000313" key="7">
    <source>
        <dbReference type="EMBL" id="KAJ5174872.1"/>
    </source>
</evidence>
<evidence type="ECO:0000256" key="5">
    <source>
        <dbReference type="ARBA" id="ARBA00023004"/>
    </source>
</evidence>
<dbReference type="SUPFAM" id="SSF48264">
    <property type="entry name" value="Cytochrome P450"/>
    <property type="match status" value="1"/>
</dbReference>
<dbReference type="GO" id="GO:0016020">
    <property type="term" value="C:membrane"/>
    <property type="evidence" value="ECO:0007669"/>
    <property type="project" value="UniProtKB-SubCell"/>
</dbReference>
<reference evidence="7" key="1">
    <citation type="submission" date="2022-11" db="EMBL/GenBank/DDBJ databases">
        <authorList>
            <person name="Petersen C."/>
        </authorList>
    </citation>
    <scope>NUCLEOTIDE SEQUENCE</scope>
    <source>
        <strain evidence="7">IBT 26290</strain>
    </source>
</reference>
<evidence type="ECO:0000256" key="6">
    <source>
        <dbReference type="SAM" id="MobiDB-lite"/>
    </source>
</evidence>
<gene>
    <name evidence="7" type="ORF">N7482_000749</name>
</gene>
<reference evidence="7" key="2">
    <citation type="journal article" date="2023" name="IMA Fungus">
        <title>Comparative genomic study of the Penicillium genus elucidates a diverse pangenome and 15 lateral gene transfer events.</title>
        <authorList>
            <person name="Petersen C."/>
            <person name="Sorensen T."/>
            <person name="Nielsen M.R."/>
            <person name="Sondergaard T.E."/>
            <person name="Sorensen J.L."/>
            <person name="Fitzpatrick D.A."/>
            <person name="Frisvad J.C."/>
            <person name="Nielsen K.L."/>
        </authorList>
    </citation>
    <scope>NUCLEOTIDE SEQUENCE</scope>
    <source>
        <strain evidence="7">IBT 26290</strain>
    </source>
</reference>
<keyword evidence="4" id="KW-0560">Oxidoreductase</keyword>
<comment type="cofactor">
    <cofactor evidence="1">
        <name>heme</name>
        <dbReference type="ChEBI" id="CHEBI:30413"/>
    </cofactor>
</comment>
<comment type="caution">
    <text evidence="7">The sequence shown here is derived from an EMBL/GenBank/DDBJ whole genome shotgun (WGS) entry which is preliminary data.</text>
</comment>
<evidence type="ECO:0000256" key="4">
    <source>
        <dbReference type="ARBA" id="ARBA00023002"/>
    </source>
</evidence>
<dbReference type="GeneID" id="81422050"/>
<keyword evidence="3" id="KW-0479">Metal-binding</keyword>
<proteinExistence type="inferred from homology"/>
<evidence type="ECO:0000256" key="2">
    <source>
        <dbReference type="ARBA" id="ARBA00010617"/>
    </source>
</evidence>
<dbReference type="AlphaFoldDB" id="A0A9W9LTF8"/>
<dbReference type="GO" id="GO:0020037">
    <property type="term" value="F:heme binding"/>
    <property type="evidence" value="ECO:0007669"/>
    <property type="project" value="InterPro"/>
</dbReference>
<feature type="compositionally biased region" description="Basic and acidic residues" evidence="6">
    <location>
        <begin position="513"/>
        <end position="524"/>
    </location>
</feature>
<name>A0A9W9LTF8_9EURO</name>
<comment type="similarity">
    <text evidence="2">Belongs to the cytochrome P450 family.</text>
</comment>
<protein>
    <submittedName>
        <fullName evidence="7">Cytochrome P450</fullName>
    </submittedName>
</protein>
<evidence type="ECO:0000256" key="3">
    <source>
        <dbReference type="ARBA" id="ARBA00022723"/>
    </source>
</evidence>
<feature type="compositionally biased region" description="Low complexity" evidence="6">
    <location>
        <begin position="484"/>
        <end position="496"/>
    </location>
</feature>
<dbReference type="Proteomes" id="UP001149163">
    <property type="component" value="Unassembled WGS sequence"/>
</dbReference>
<dbReference type="Pfam" id="PF00067">
    <property type="entry name" value="p450"/>
    <property type="match status" value="1"/>
</dbReference>
<dbReference type="OrthoDB" id="1844152at2759"/>
<dbReference type="Gene3D" id="1.10.630.10">
    <property type="entry name" value="Cytochrome P450"/>
    <property type="match status" value="1"/>
</dbReference>
<dbReference type="InterPro" id="IPR001128">
    <property type="entry name" value="Cyt_P450"/>
</dbReference>
<sequence>MSCQAIFTKGEGGQQLQKPPRASSVGHSTKGLGRYIPSMTEAILSQLYKMEFPNGECTVGCFDFAYSIVARSGSFAMVGSRLSQNEDYLKAVKAHILGMIVTTRVQFLVPDCLKRYIGGFISRLATLCTRWDMHASRKILLKHFDARAAEYRHEMAGDNGIDDQRPNPRQTEKPVSIAFRSPYNANKVVKKSHAELSQVEIFRWLYENSVFRQKWSYPEVIGEMLLLQFAFIYTTTYGLYGALSELAQCPEYIRPLREEVETTLAHQEATTASCDQMILLDSFLKECQRLHPPAAVSAHRVCVTHCLGAFEWFVSLPFVYTARVPNPETFDGFRFAKRAAAGASNTRLVDLSPEYIIFGMGVPGRWMASAPMKLVLAHLLQHFDILPGSAQEGGRGRPLLIPNKRPLLPPTTHSNTNHKPVYKVLNPSAVAATVCMKAPCENSEDDISQDDRTKATRIEFSFAAAPQPFLDPPTWEAMLKRARATAASAGEGASSSARRRDDDENVGSSETPDQQRLRREREAEYGSMAIRGRSSVSGRGKHAKASGRGYWGGRY</sequence>
<dbReference type="GO" id="GO:0004497">
    <property type="term" value="F:monooxygenase activity"/>
    <property type="evidence" value="ECO:0007669"/>
    <property type="project" value="UniProtKB-KW"/>
</dbReference>
<dbReference type="CDD" id="cd11041">
    <property type="entry name" value="CYP503A1-like"/>
    <property type="match status" value="1"/>
</dbReference>
<dbReference type="EMBL" id="JAPQKN010000001">
    <property type="protein sequence ID" value="KAJ5174872.1"/>
    <property type="molecule type" value="Genomic_DNA"/>
</dbReference>
<keyword evidence="5" id="KW-0408">Iron</keyword>
<evidence type="ECO:0000256" key="1">
    <source>
        <dbReference type="ARBA" id="ARBA00001971"/>
    </source>
</evidence>
<dbReference type="GO" id="GO:0016705">
    <property type="term" value="F:oxidoreductase activity, acting on paired donors, with incorporation or reduction of molecular oxygen"/>
    <property type="evidence" value="ECO:0007669"/>
    <property type="project" value="InterPro"/>
</dbReference>
<evidence type="ECO:0000313" key="8">
    <source>
        <dbReference type="Proteomes" id="UP001149163"/>
    </source>
</evidence>
<accession>A0A9W9LTF8</accession>
<feature type="region of interest" description="Disordered" evidence="6">
    <location>
        <begin position="482"/>
        <end position="555"/>
    </location>
</feature>
<dbReference type="InterPro" id="IPR036396">
    <property type="entry name" value="Cyt_P450_sf"/>
</dbReference>
<keyword evidence="8" id="KW-1185">Reference proteome</keyword>
<dbReference type="RefSeq" id="XP_056546480.1">
    <property type="nucleotide sequence ID" value="XM_056682874.1"/>
</dbReference>
<dbReference type="GO" id="GO:0043386">
    <property type="term" value="P:mycotoxin biosynthetic process"/>
    <property type="evidence" value="ECO:0007669"/>
    <property type="project" value="UniProtKB-ARBA"/>
</dbReference>
<feature type="region of interest" description="Disordered" evidence="6">
    <location>
        <begin position="8"/>
        <end position="30"/>
    </location>
</feature>
<organism evidence="7 8">
    <name type="scientific">Penicillium canariense</name>
    <dbReference type="NCBI Taxonomy" id="189055"/>
    <lineage>
        <taxon>Eukaryota</taxon>
        <taxon>Fungi</taxon>
        <taxon>Dikarya</taxon>
        <taxon>Ascomycota</taxon>
        <taxon>Pezizomycotina</taxon>
        <taxon>Eurotiomycetes</taxon>
        <taxon>Eurotiomycetidae</taxon>
        <taxon>Eurotiales</taxon>
        <taxon>Aspergillaceae</taxon>
        <taxon>Penicillium</taxon>
    </lineage>
</organism>